<evidence type="ECO:0000256" key="2">
    <source>
        <dbReference type="SAM" id="MobiDB-lite"/>
    </source>
</evidence>
<dbReference type="PANTHER" id="PTHR12788:SF10">
    <property type="entry name" value="PROTEIN-TYROSINE SULFOTRANSFERASE"/>
    <property type="match status" value="1"/>
</dbReference>
<proteinExistence type="predicted"/>
<name>A0ABV2JYE6_9GAMM</name>
<feature type="region of interest" description="Disordered" evidence="2">
    <location>
        <begin position="340"/>
        <end position="359"/>
    </location>
</feature>
<dbReference type="SUPFAM" id="SSF52540">
    <property type="entry name" value="P-loop containing nucleoside triphosphate hydrolases"/>
    <property type="match status" value="1"/>
</dbReference>
<evidence type="ECO:0000313" key="4">
    <source>
        <dbReference type="Proteomes" id="UP001549184"/>
    </source>
</evidence>
<dbReference type="PANTHER" id="PTHR12788">
    <property type="entry name" value="PROTEIN-TYROSINE SULFOTRANSFERASE 2"/>
    <property type="match status" value="1"/>
</dbReference>
<sequence>MAPPSLARVSKKSDKSVAFSLREAVFLVNATRNHALFTAIGQDVAATVQGDSAMRRTFVVGCPRSGTTIVQALLARHPAVYTLPETAFFEQLHGDLAWRWGDARVQPRRRRWRQSLGLTRRHIRDAFAALHVQLAGARPPMPSAYHWRTLSGRFLALLDRSAAAAGRSMWLEKTPNHLLYIPEIETLAPDARFVHVVRRGMDVLASLADVYLRFENDDAFGGGTVHWARRWNRAMDIHSQHIGRANHHFVFLEDLVRQPDIEWVRLCAFLDLPPDAPLDNACQQSIANLSDEPWKMSAIEGQVREADRKVDSLFGPKMQRWLHGRLASYEDLRAQCQAVRVRPSPRPRRSRSAQVAGVG</sequence>
<evidence type="ECO:0000256" key="1">
    <source>
        <dbReference type="ARBA" id="ARBA00022679"/>
    </source>
</evidence>
<dbReference type="Proteomes" id="UP001549184">
    <property type="component" value="Unassembled WGS sequence"/>
</dbReference>
<organism evidence="3 4">
    <name type="scientific">Dyella japonica</name>
    <dbReference type="NCBI Taxonomy" id="231455"/>
    <lineage>
        <taxon>Bacteria</taxon>
        <taxon>Pseudomonadati</taxon>
        <taxon>Pseudomonadota</taxon>
        <taxon>Gammaproteobacteria</taxon>
        <taxon>Lysobacterales</taxon>
        <taxon>Rhodanobacteraceae</taxon>
        <taxon>Dyella</taxon>
    </lineage>
</organism>
<reference evidence="3 4" key="1">
    <citation type="submission" date="2024-06" db="EMBL/GenBank/DDBJ databases">
        <title>Sorghum-associated microbial communities from plants grown in Nebraska, USA.</title>
        <authorList>
            <person name="Schachtman D."/>
        </authorList>
    </citation>
    <scope>NUCLEOTIDE SEQUENCE [LARGE SCALE GENOMIC DNA]</scope>
    <source>
        <strain evidence="3 4">1073</strain>
    </source>
</reference>
<dbReference type="Pfam" id="PF13469">
    <property type="entry name" value="Sulfotransfer_3"/>
    <property type="match status" value="1"/>
</dbReference>
<keyword evidence="1" id="KW-0808">Transferase</keyword>
<accession>A0ABV2JYE6</accession>
<dbReference type="RefSeq" id="WP_354014264.1">
    <property type="nucleotide sequence ID" value="NZ_JBEPMU010000003.1"/>
</dbReference>
<dbReference type="EMBL" id="JBEPMU010000003">
    <property type="protein sequence ID" value="MET3652879.1"/>
    <property type="molecule type" value="Genomic_DNA"/>
</dbReference>
<protein>
    <recommendedName>
        <fullName evidence="5">Sulfotransferase family protein</fullName>
    </recommendedName>
</protein>
<evidence type="ECO:0008006" key="5">
    <source>
        <dbReference type="Google" id="ProtNLM"/>
    </source>
</evidence>
<keyword evidence="4" id="KW-1185">Reference proteome</keyword>
<comment type="caution">
    <text evidence="3">The sequence shown here is derived from an EMBL/GenBank/DDBJ whole genome shotgun (WGS) entry which is preliminary data.</text>
</comment>
<evidence type="ECO:0000313" key="3">
    <source>
        <dbReference type="EMBL" id="MET3652879.1"/>
    </source>
</evidence>
<dbReference type="InterPro" id="IPR026634">
    <property type="entry name" value="TPST-like"/>
</dbReference>
<dbReference type="InterPro" id="IPR027417">
    <property type="entry name" value="P-loop_NTPase"/>
</dbReference>
<gene>
    <name evidence="3" type="ORF">ABIC75_002611</name>
</gene>
<dbReference type="Gene3D" id="3.40.50.300">
    <property type="entry name" value="P-loop containing nucleotide triphosphate hydrolases"/>
    <property type="match status" value="1"/>
</dbReference>